<accession>A0ABY4X8L5</accession>
<dbReference type="InterPro" id="IPR006145">
    <property type="entry name" value="PsdUridine_synth_RsuA/RluA"/>
</dbReference>
<evidence type="ECO:0000313" key="4">
    <source>
        <dbReference type="EMBL" id="USI73289.1"/>
    </source>
</evidence>
<evidence type="ECO:0000313" key="5">
    <source>
        <dbReference type="Proteomes" id="UP001056937"/>
    </source>
</evidence>
<dbReference type="Pfam" id="PF00849">
    <property type="entry name" value="PseudoU_synth_2"/>
    <property type="match status" value="1"/>
</dbReference>
<evidence type="ECO:0000259" key="3">
    <source>
        <dbReference type="Pfam" id="PF00849"/>
    </source>
</evidence>
<dbReference type="InterPro" id="IPR006224">
    <property type="entry name" value="PsdUridine_synth_RluA-like_CS"/>
</dbReference>
<keyword evidence="5" id="KW-1185">Reference proteome</keyword>
<evidence type="ECO:0000256" key="2">
    <source>
        <dbReference type="ARBA" id="ARBA00023235"/>
    </source>
</evidence>
<dbReference type="Gene3D" id="3.30.2350.10">
    <property type="entry name" value="Pseudouridine synthase"/>
    <property type="match status" value="1"/>
</dbReference>
<evidence type="ECO:0000256" key="1">
    <source>
        <dbReference type="ARBA" id="ARBA00010876"/>
    </source>
</evidence>
<dbReference type="Proteomes" id="UP001056937">
    <property type="component" value="Chromosome 1"/>
</dbReference>
<dbReference type="PANTHER" id="PTHR21600">
    <property type="entry name" value="MITOCHONDRIAL RNA PSEUDOURIDINE SYNTHASE"/>
    <property type="match status" value="1"/>
</dbReference>
<name>A0ABY4X8L5_9SPHN</name>
<feature type="domain" description="Pseudouridine synthase RsuA/RluA-like" evidence="3">
    <location>
        <begin position="14"/>
        <end position="161"/>
    </location>
</feature>
<dbReference type="InterPro" id="IPR020103">
    <property type="entry name" value="PsdUridine_synth_cat_dom_sf"/>
</dbReference>
<dbReference type="RefSeq" id="WP_252167100.1">
    <property type="nucleotide sequence ID" value="NZ_CP084930.1"/>
</dbReference>
<dbReference type="EMBL" id="CP084930">
    <property type="protein sequence ID" value="USI73289.1"/>
    <property type="molecule type" value="Genomic_DNA"/>
</dbReference>
<keyword evidence="2" id="KW-0413">Isomerase</keyword>
<dbReference type="CDD" id="cd02869">
    <property type="entry name" value="PseudoU_synth_RluA_like"/>
    <property type="match status" value="1"/>
</dbReference>
<dbReference type="InterPro" id="IPR050188">
    <property type="entry name" value="RluA_PseudoU_synthase"/>
</dbReference>
<dbReference type="SUPFAM" id="SSF55120">
    <property type="entry name" value="Pseudouridine synthase"/>
    <property type="match status" value="1"/>
</dbReference>
<protein>
    <submittedName>
        <fullName evidence="4">RNA pseudouridine synthase</fullName>
    </submittedName>
</protein>
<reference evidence="4" key="1">
    <citation type="journal article" date="2022" name="Toxins">
        <title>Genomic Analysis of Sphingopyxis sp. USTB-05 for Biodegrading Cyanobacterial Hepatotoxins.</title>
        <authorList>
            <person name="Liu C."/>
            <person name="Xu Q."/>
            <person name="Zhao Z."/>
            <person name="Zhang H."/>
            <person name="Liu X."/>
            <person name="Yin C."/>
            <person name="Liu Y."/>
            <person name="Yan H."/>
        </authorList>
    </citation>
    <scope>NUCLEOTIDE SEQUENCE</scope>
    <source>
        <strain evidence="4">NBD5</strain>
    </source>
</reference>
<organism evidence="4 5">
    <name type="scientific">Sphingomonas morindae</name>
    <dbReference type="NCBI Taxonomy" id="1541170"/>
    <lineage>
        <taxon>Bacteria</taxon>
        <taxon>Pseudomonadati</taxon>
        <taxon>Pseudomonadota</taxon>
        <taxon>Alphaproteobacteria</taxon>
        <taxon>Sphingomonadales</taxon>
        <taxon>Sphingomonadaceae</taxon>
        <taxon>Sphingomonas</taxon>
    </lineage>
</organism>
<comment type="similarity">
    <text evidence="1">Belongs to the pseudouridine synthase RluA family.</text>
</comment>
<dbReference type="PROSITE" id="PS01129">
    <property type="entry name" value="PSI_RLU"/>
    <property type="match status" value="1"/>
</dbReference>
<gene>
    <name evidence="4" type="ORF">LHA26_02065</name>
</gene>
<sequence>MGPEHILFLDGEALLIDKPAGLPVDQPRRGGDSVTTKVQSLSFGFRRPPQPVHRLDTDTSGCLLLARNPKAHQRFAAAFAERQARKTYLAVLDGVPAEAEGRIALPLGKRSTAAEGWRMVVDPQGKPAVTAWRLLGAAEGRALVEFRPETGRTHQLRVHAADGLGLPIVGDPLYGVAGGGLMLHAWRLEVPRPPKPPVRGEAPLPARFAPWHALLPQD</sequence>
<proteinExistence type="inferred from homology"/>
<dbReference type="PANTHER" id="PTHR21600:SF44">
    <property type="entry name" value="RIBOSOMAL LARGE SUBUNIT PSEUDOURIDINE SYNTHASE D"/>
    <property type="match status" value="1"/>
</dbReference>